<gene>
    <name evidence="8" type="ORF">JI742_08290</name>
</gene>
<keyword evidence="3 6" id="KW-0812">Transmembrane</keyword>
<protein>
    <submittedName>
        <fullName evidence="8">Cytochrome b/b6 domain-containing protein</fullName>
    </submittedName>
</protein>
<evidence type="ECO:0000256" key="4">
    <source>
        <dbReference type="ARBA" id="ARBA00022989"/>
    </source>
</evidence>
<dbReference type="EMBL" id="JAERRA010000001">
    <property type="protein sequence ID" value="MBL0719887.1"/>
    <property type="molecule type" value="Genomic_DNA"/>
</dbReference>
<name>A0A9X0XFG5_9BURK</name>
<dbReference type="RefSeq" id="WP_201825478.1">
    <property type="nucleotide sequence ID" value="NZ_JAERRA010000001.1"/>
</dbReference>
<comment type="caution">
    <text evidence="8">The sequence shown here is derived from an EMBL/GenBank/DDBJ whole genome shotgun (WGS) entry which is preliminary data.</text>
</comment>
<dbReference type="PANTHER" id="PTHR30485:SF2">
    <property type="entry name" value="BLL0597 PROTEIN"/>
    <property type="match status" value="1"/>
</dbReference>
<evidence type="ECO:0000256" key="1">
    <source>
        <dbReference type="ARBA" id="ARBA00004651"/>
    </source>
</evidence>
<evidence type="ECO:0000256" key="3">
    <source>
        <dbReference type="ARBA" id="ARBA00022692"/>
    </source>
</evidence>
<dbReference type="InterPro" id="IPR051542">
    <property type="entry name" value="Hydrogenase_cytochrome"/>
</dbReference>
<keyword evidence="4 6" id="KW-1133">Transmembrane helix</keyword>
<organism evidence="8 9">
    <name type="scientific">Aquariibacter lacus</name>
    <dbReference type="NCBI Taxonomy" id="2801332"/>
    <lineage>
        <taxon>Bacteria</taxon>
        <taxon>Pseudomonadati</taxon>
        <taxon>Pseudomonadota</taxon>
        <taxon>Betaproteobacteria</taxon>
        <taxon>Burkholderiales</taxon>
        <taxon>Sphaerotilaceae</taxon>
        <taxon>Aquariibacter</taxon>
    </lineage>
</organism>
<dbReference type="GO" id="GO:0009055">
    <property type="term" value="F:electron transfer activity"/>
    <property type="evidence" value="ECO:0007669"/>
    <property type="project" value="InterPro"/>
</dbReference>
<proteinExistence type="predicted"/>
<dbReference type="Gene3D" id="1.20.950.20">
    <property type="entry name" value="Transmembrane di-heme cytochromes, Chain C"/>
    <property type="match status" value="1"/>
</dbReference>
<dbReference type="GO" id="GO:0022904">
    <property type="term" value="P:respiratory electron transport chain"/>
    <property type="evidence" value="ECO:0007669"/>
    <property type="project" value="InterPro"/>
</dbReference>
<evidence type="ECO:0000256" key="5">
    <source>
        <dbReference type="ARBA" id="ARBA00023136"/>
    </source>
</evidence>
<keyword evidence="9" id="KW-1185">Reference proteome</keyword>
<evidence type="ECO:0000256" key="6">
    <source>
        <dbReference type="SAM" id="Phobius"/>
    </source>
</evidence>
<keyword evidence="5 6" id="KW-0472">Membrane</keyword>
<accession>A0A9X0XFG5</accession>
<feature type="transmembrane region" description="Helical" evidence="6">
    <location>
        <begin position="48"/>
        <end position="65"/>
    </location>
</feature>
<feature type="transmembrane region" description="Helical" evidence="6">
    <location>
        <begin position="138"/>
        <end position="160"/>
    </location>
</feature>
<keyword evidence="2" id="KW-1003">Cell membrane</keyword>
<dbReference type="InterPro" id="IPR011577">
    <property type="entry name" value="Cyt_b561_bac/Ni-Hgenase"/>
</dbReference>
<dbReference type="AlphaFoldDB" id="A0A9X0XFG5"/>
<sequence>MSPPAAGAAPATVRVWDRLVRGFHWSLVASFLGSWLSSDSFREAHESLGWIALGLVLLRIVWGFVGRGHARFDHFVPRPLALRGYLHALLRGREPRHLGHNPAAAVMIVFLLGSVIGIGGTGWMMTTDRWWGVEWVEALHGLLVDLTLVAVAVHVGAALLESWRHRENLILAMFTGRKRAESEAPSGDEPAPRR</sequence>
<evidence type="ECO:0000313" key="8">
    <source>
        <dbReference type="EMBL" id="MBL0719887.1"/>
    </source>
</evidence>
<dbReference type="SUPFAM" id="SSF81342">
    <property type="entry name" value="Transmembrane di-heme cytochromes"/>
    <property type="match status" value="1"/>
</dbReference>
<dbReference type="GO" id="GO:0020037">
    <property type="term" value="F:heme binding"/>
    <property type="evidence" value="ECO:0007669"/>
    <property type="project" value="TreeGrafter"/>
</dbReference>
<evidence type="ECO:0000256" key="2">
    <source>
        <dbReference type="ARBA" id="ARBA00022475"/>
    </source>
</evidence>
<evidence type="ECO:0000259" key="7">
    <source>
        <dbReference type="Pfam" id="PF01292"/>
    </source>
</evidence>
<feature type="transmembrane region" description="Helical" evidence="6">
    <location>
        <begin position="103"/>
        <end position="126"/>
    </location>
</feature>
<dbReference type="Pfam" id="PF01292">
    <property type="entry name" value="Ni_hydr_CYTB"/>
    <property type="match status" value="1"/>
</dbReference>
<dbReference type="InterPro" id="IPR016174">
    <property type="entry name" value="Di-haem_cyt_TM"/>
</dbReference>
<comment type="subcellular location">
    <subcellularLocation>
        <location evidence="1">Cell membrane</location>
        <topology evidence="1">Multi-pass membrane protein</topology>
    </subcellularLocation>
</comment>
<reference evidence="8 9" key="1">
    <citation type="submission" date="2021-01" db="EMBL/GenBank/DDBJ databases">
        <title>Piscinibacter sp. Jin2 Genome sequencing and assembly.</title>
        <authorList>
            <person name="Kim I."/>
        </authorList>
    </citation>
    <scope>NUCLEOTIDE SEQUENCE [LARGE SCALE GENOMIC DNA]</scope>
    <source>
        <strain evidence="8 9">Jin2</strain>
    </source>
</reference>
<feature type="domain" description="Cytochrome b561 bacterial/Ni-hydrogenase" evidence="7">
    <location>
        <begin position="15"/>
        <end position="176"/>
    </location>
</feature>
<dbReference type="Proteomes" id="UP000643207">
    <property type="component" value="Unassembled WGS sequence"/>
</dbReference>
<dbReference type="PANTHER" id="PTHR30485">
    <property type="entry name" value="NI/FE-HYDROGENASE 1 B-TYPE CYTOCHROME SUBUNIT"/>
    <property type="match status" value="1"/>
</dbReference>
<dbReference type="GO" id="GO:0005886">
    <property type="term" value="C:plasma membrane"/>
    <property type="evidence" value="ECO:0007669"/>
    <property type="project" value="UniProtKB-SubCell"/>
</dbReference>
<evidence type="ECO:0000313" key="9">
    <source>
        <dbReference type="Proteomes" id="UP000643207"/>
    </source>
</evidence>